<comment type="caution">
    <text evidence="2">The sequence shown here is derived from an EMBL/GenBank/DDBJ whole genome shotgun (WGS) entry which is preliminary data.</text>
</comment>
<dbReference type="InterPro" id="IPR005049">
    <property type="entry name" value="STL-like"/>
</dbReference>
<dbReference type="EMBL" id="JAZGQO010000008">
    <property type="protein sequence ID" value="KAK6179930.1"/>
    <property type="molecule type" value="Genomic_DNA"/>
</dbReference>
<keyword evidence="3" id="KW-1185">Reference proteome</keyword>
<keyword evidence="1" id="KW-0812">Transmembrane</keyword>
<evidence type="ECO:0000313" key="2">
    <source>
        <dbReference type="EMBL" id="KAK6179930.1"/>
    </source>
</evidence>
<keyword evidence="1" id="KW-0472">Membrane</keyword>
<evidence type="ECO:0000313" key="3">
    <source>
        <dbReference type="Proteomes" id="UP001347796"/>
    </source>
</evidence>
<reference evidence="2 3" key="1">
    <citation type="submission" date="2024-01" db="EMBL/GenBank/DDBJ databases">
        <title>The genome of the rayed Mediterranean limpet Patella caerulea (Linnaeus, 1758).</title>
        <authorList>
            <person name="Anh-Thu Weber A."/>
            <person name="Halstead-Nussloch G."/>
        </authorList>
    </citation>
    <scope>NUCLEOTIDE SEQUENCE [LARGE SCALE GENOMIC DNA]</scope>
    <source>
        <strain evidence="2">AATW-2023a</strain>
        <tissue evidence="2">Whole specimen</tissue>
    </source>
</reference>
<evidence type="ECO:0000256" key="1">
    <source>
        <dbReference type="SAM" id="Phobius"/>
    </source>
</evidence>
<protein>
    <submittedName>
        <fullName evidence="2">Uncharacterized protein</fullName>
    </submittedName>
</protein>
<dbReference type="AlphaFoldDB" id="A0AAN8JQY7"/>
<feature type="transmembrane region" description="Helical" evidence="1">
    <location>
        <begin position="12"/>
        <end position="33"/>
    </location>
</feature>
<dbReference type="Proteomes" id="UP001347796">
    <property type="component" value="Unassembled WGS sequence"/>
</dbReference>
<sequence length="732" mass="84390">MIHNTMRRAFNLKKCLIFLVLLSLLSVWIFYILDLQGHFIPISIWRTSAFRKTTNFRNWIVVTTSVEPTDTIKYMSNLPKWKLLVVENSNTPRNWKLTNCTFLSLAEQQHVYISKLIPTKSYSRKIIGYLYAISNGAEAIYDLDDTIQLLTDLDDLVNPEAFEYGLQYNGNVVFNSFKHFGQSTIWPRGFPLNKLSENGTNSYFVSAVKKPSILQMLSDGDPDIDSVFRWSIKPTNAAWNISFDSATPPVVIPPLVFTVINSQTALFRYDALWALVLPVSPSYQHSDVIRGYWAQRLLWEIGGYVGCYPPNAYQITNNKSYAQAEDSRGSSFNPTKLVEFLIEWKCPVERTFFECVSLLSEKLAEAGYWQQDDHLLVQAWIDELETSSYKEPKRKPFIDKNAANHTNSVIYEPVDTVNLKRSQQSKWNQLLGITSLCKNTSYQIKRTSLASVTFPNILLVVMFNIPFYDNIPYLQLMYGVTFTHIVYCGPNIERFLKASNNFTNKVTFVESVVDEGYSVYTCLSAAIKMNFDVQGYLAIGDDTLLNSWNIHKFPLDKIWFHSDITRLHKGNRSQVHWWQKPIGQDAMNKAWKLLHSVSAKDIDLKPVVDKFVHTLLANNASEDGAMAGFSDIMYIPSKYKKDTIFLLDVFARFKVFLEIAIATLVNGLEDKNNFINLEEQYLWYDGKRNKIPELFKPNDTYLHPVKLSQIKTKLKNFFCETYFPLTLNEIRT</sequence>
<dbReference type="Pfam" id="PF03385">
    <property type="entry name" value="STELLO"/>
    <property type="match status" value="1"/>
</dbReference>
<dbReference type="PANTHER" id="PTHR31362">
    <property type="entry name" value="GLYCOSYLTRANSFERASE STELLO1-RELATED"/>
    <property type="match status" value="1"/>
</dbReference>
<dbReference type="PANTHER" id="PTHR31362:SF0">
    <property type="entry name" value="EXOSTOSIN DOMAIN-CONTAINING PROTEIN-RELATED"/>
    <property type="match status" value="1"/>
</dbReference>
<proteinExistence type="predicted"/>
<organism evidence="2 3">
    <name type="scientific">Patella caerulea</name>
    <name type="common">Rayed Mediterranean limpet</name>
    <dbReference type="NCBI Taxonomy" id="87958"/>
    <lineage>
        <taxon>Eukaryota</taxon>
        <taxon>Metazoa</taxon>
        <taxon>Spiralia</taxon>
        <taxon>Lophotrochozoa</taxon>
        <taxon>Mollusca</taxon>
        <taxon>Gastropoda</taxon>
        <taxon>Patellogastropoda</taxon>
        <taxon>Patelloidea</taxon>
        <taxon>Patellidae</taxon>
        <taxon>Patella</taxon>
    </lineage>
</organism>
<keyword evidence="1" id="KW-1133">Transmembrane helix</keyword>
<name>A0AAN8JQY7_PATCE</name>
<gene>
    <name evidence="2" type="ORF">SNE40_012177</name>
</gene>
<accession>A0AAN8JQY7</accession>